<reference evidence="1" key="1">
    <citation type="submission" date="2024-05" db="EMBL/GenBank/DDBJ databases">
        <authorList>
            <person name="Kim S."/>
            <person name="Heo J."/>
            <person name="Choi H."/>
            <person name="Choi Y."/>
            <person name="Kwon S.-W."/>
            <person name="Kim Y."/>
        </authorList>
    </citation>
    <scope>NUCLEOTIDE SEQUENCE</scope>
    <source>
        <strain evidence="1">KACC 23698</strain>
    </source>
</reference>
<accession>A0AAU7J990</accession>
<dbReference type="EMBL" id="CP157484">
    <property type="protein sequence ID" value="XBO36704.1"/>
    <property type="molecule type" value="Genomic_DNA"/>
</dbReference>
<proteinExistence type="predicted"/>
<dbReference type="RefSeq" id="WP_406853519.1">
    <property type="nucleotide sequence ID" value="NZ_CP157484.1"/>
</dbReference>
<sequence>MPHTNFLSLAQLSALAPGDLVKHRADDLWFELTLLSEPRDIGGGRLLVNAIGILPGRPGVSCGFDIMAGPDGGNMPASRVRFAADLEQAAA</sequence>
<gene>
    <name evidence="1" type="ORF">ABEG18_13180</name>
</gene>
<evidence type="ECO:0000313" key="1">
    <source>
        <dbReference type="EMBL" id="XBO36704.1"/>
    </source>
</evidence>
<organism evidence="1">
    <name type="scientific">Alsobacter sp. KACC 23698</name>
    <dbReference type="NCBI Taxonomy" id="3149229"/>
    <lineage>
        <taxon>Bacteria</taxon>
        <taxon>Pseudomonadati</taxon>
        <taxon>Pseudomonadota</taxon>
        <taxon>Alphaproteobacteria</taxon>
        <taxon>Hyphomicrobiales</taxon>
        <taxon>Alsobacteraceae</taxon>
        <taxon>Alsobacter</taxon>
    </lineage>
</organism>
<dbReference type="AlphaFoldDB" id="A0AAU7J990"/>
<protein>
    <submittedName>
        <fullName evidence="1">Uncharacterized protein</fullName>
    </submittedName>
</protein>
<name>A0AAU7J990_9HYPH</name>